<dbReference type="Pfam" id="PF00400">
    <property type="entry name" value="WD40"/>
    <property type="match status" value="2"/>
</dbReference>
<dbReference type="SMART" id="SM00320">
    <property type="entry name" value="WD40"/>
    <property type="match status" value="4"/>
</dbReference>
<feature type="region of interest" description="Disordered" evidence="4">
    <location>
        <begin position="352"/>
        <end position="388"/>
    </location>
</feature>
<dbReference type="SUPFAM" id="SSF50978">
    <property type="entry name" value="WD40 repeat-like"/>
    <property type="match status" value="1"/>
</dbReference>
<dbReference type="EMBL" id="BRPK01000001">
    <property type="protein sequence ID" value="GLB33396.1"/>
    <property type="molecule type" value="Genomic_DNA"/>
</dbReference>
<sequence length="388" mass="41732">MATSRLLESPQFKTCRSPLKNAQPASAYILSIVSLLGHYAASESAPSNQIGILDKSTLRRIGNLSGHEVATTSLKAVDNIIGIAGRTLMSSGKDGSVKIWDPRSNSHSIKMTNLGASRSLLCCDVSPDGLTVAAGTDMQGEDALIFYWDPRQPAAPLRTHGSTHSDDITTVSFAPQESGMPRNTLLSASTDGLICTSNADQADEDEAVLFVGNWGASVSQAGWNDASSGPKIWAASDMETFSTWTHELDLCQSLDIRSPVLHGKHTWVTDYLITCASNPNTPGSLGVFVGSNEGDVALLSNADLSVSDATWCLHNVWSAGHVGVVRSLLWDHESNVLVTGGEDAKINVWPTLSPEHQLDEESMDVDSTTSRKRSRDRDEEQEGKRARR</sequence>
<keyword evidence="6" id="KW-1185">Reference proteome</keyword>
<protein>
    <submittedName>
        <fullName evidence="5">WD40 repeat-like protein</fullName>
    </submittedName>
</protein>
<keyword evidence="2" id="KW-0677">Repeat</keyword>
<accession>A0A9P3PCM0</accession>
<dbReference type="InterPro" id="IPR001680">
    <property type="entry name" value="WD40_rpt"/>
</dbReference>
<dbReference type="Gene3D" id="2.130.10.10">
    <property type="entry name" value="YVTN repeat-like/Quinoprotein amine dehydrogenase"/>
    <property type="match status" value="1"/>
</dbReference>
<organism evidence="5 6">
    <name type="scientific">Lyophyllum shimeji</name>
    <name type="common">Hon-shimeji</name>
    <name type="synonym">Tricholoma shimeji</name>
    <dbReference type="NCBI Taxonomy" id="47721"/>
    <lineage>
        <taxon>Eukaryota</taxon>
        <taxon>Fungi</taxon>
        <taxon>Dikarya</taxon>
        <taxon>Basidiomycota</taxon>
        <taxon>Agaricomycotina</taxon>
        <taxon>Agaricomycetes</taxon>
        <taxon>Agaricomycetidae</taxon>
        <taxon>Agaricales</taxon>
        <taxon>Tricholomatineae</taxon>
        <taxon>Lyophyllaceae</taxon>
        <taxon>Lyophyllum</taxon>
    </lineage>
</organism>
<dbReference type="AlphaFoldDB" id="A0A9P3PCM0"/>
<keyword evidence="1 3" id="KW-0853">WD repeat</keyword>
<dbReference type="PROSITE" id="PS50082">
    <property type="entry name" value="WD_REPEATS_2"/>
    <property type="match status" value="2"/>
</dbReference>
<dbReference type="Proteomes" id="UP001063166">
    <property type="component" value="Unassembled WGS sequence"/>
</dbReference>
<dbReference type="PROSITE" id="PS50294">
    <property type="entry name" value="WD_REPEATS_REGION"/>
    <property type="match status" value="2"/>
</dbReference>
<reference evidence="5" key="1">
    <citation type="submission" date="2022-07" db="EMBL/GenBank/DDBJ databases">
        <title>The genome of Lyophyllum shimeji provides insight into the initial evolution of ectomycorrhizal fungal genome.</title>
        <authorList>
            <person name="Kobayashi Y."/>
            <person name="Shibata T."/>
            <person name="Hirakawa H."/>
            <person name="Shigenobu S."/>
            <person name="Nishiyama T."/>
            <person name="Yamada A."/>
            <person name="Hasebe M."/>
            <person name="Kawaguchi M."/>
        </authorList>
    </citation>
    <scope>NUCLEOTIDE SEQUENCE</scope>
    <source>
        <strain evidence="5">AT787</strain>
    </source>
</reference>
<evidence type="ECO:0000256" key="2">
    <source>
        <dbReference type="ARBA" id="ARBA00022737"/>
    </source>
</evidence>
<feature type="compositionally biased region" description="Basic and acidic residues" evidence="4">
    <location>
        <begin position="375"/>
        <end position="388"/>
    </location>
</feature>
<dbReference type="PANTHER" id="PTHR22889">
    <property type="entry name" value="WD REPEAT-CONTAINING PROTEIN 89"/>
    <property type="match status" value="1"/>
</dbReference>
<comment type="caution">
    <text evidence="5">The sequence shown here is derived from an EMBL/GenBank/DDBJ whole genome shotgun (WGS) entry which is preliminary data.</text>
</comment>
<name>A0A9P3PCM0_LYOSH</name>
<evidence type="ECO:0000256" key="1">
    <source>
        <dbReference type="ARBA" id="ARBA00022574"/>
    </source>
</evidence>
<dbReference type="InterPro" id="IPR039328">
    <property type="entry name" value="WDR89"/>
</dbReference>
<dbReference type="InterPro" id="IPR036322">
    <property type="entry name" value="WD40_repeat_dom_sf"/>
</dbReference>
<evidence type="ECO:0000313" key="5">
    <source>
        <dbReference type="EMBL" id="GLB33396.1"/>
    </source>
</evidence>
<gene>
    <name evidence="5" type="ORF">LshimejAT787_0102800</name>
</gene>
<evidence type="ECO:0000256" key="4">
    <source>
        <dbReference type="SAM" id="MobiDB-lite"/>
    </source>
</evidence>
<dbReference type="OrthoDB" id="25131at2759"/>
<proteinExistence type="predicted"/>
<feature type="repeat" description="WD" evidence="3">
    <location>
        <begin position="64"/>
        <end position="110"/>
    </location>
</feature>
<dbReference type="InterPro" id="IPR015943">
    <property type="entry name" value="WD40/YVTN_repeat-like_dom_sf"/>
</dbReference>
<dbReference type="PANTHER" id="PTHR22889:SF0">
    <property type="entry name" value="WD REPEAT-CONTAINING PROTEIN 89"/>
    <property type="match status" value="1"/>
</dbReference>
<evidence type="ECO:0000256" key="3">
    <source>
        <dbReference type="PROSITE-ProRule" id="PRU00221"/>
    </source>
</evidence>
<evidence type="ECO:0000313" key="6">
    <source>
        <dbReference type="Proteomes" id="UP001063166"/>
    </source>
</evidence>
<feature type="repeat" description="WD" evidence="3">
    <location>
        <begin position="318"/>
        <end position="349"/>
    </location>
</feature>